<dbReference type="Proteomes" id="UP000266841">
    <property type="component" value="Unassembled WGS sequence"/>
</dbReference>
<dbReference type="EMBL" id="AGNL01048321">
    <property type="protein sequence ID" value="EJK45699.1"/>
    <property type="molecule type" value="Genomic_DNA"/>
</dbReference>
<sequence>MSISPPITRASAAIILAVLAVLVALVQNLPTAAAAVTIRPPTTSFTVAMPTDAGRRLWHGRISQNVADEAFSGLQEIYDGTGRSTGKKEQPRATKLGARSFDRDIADGGILLLDNDDKASILASMNTAEGRANLTPIQKFHDIISYQFEFGYDLAIAPELNVSRSPGFESVLGIFGGSSRLSHREGHFDRDAREGTPLLASMASINLYQDQLARNQAGATIVQYGKKEPQPSKSARKTNTMMMKPSLALAPLFLFLEPSPAGRGACAFVTRSVSLTRKAAVKVSYSNSDDNADGESKSLAATPSFIETPLLLLLYPSLVSHKKEFGNPNIPLGSPDGKRCATVRRLHFQGKLSAEEVDHLQEMGFRFNSFEDVYTKRF</sequence>
<feature type="signal peptide" evidence="1">
    <location>
        <begin position="1"/>
        <end position="34"/>
    </location>
</feature>
<proteinExistence type="predicted"/>
<feature type="chain" id="PRO_5003835963" evidence="1">
    <location>
        <begin position="35"/>
        <end position="378"/>
    </location>
</feature>
<comment type="caution">
    <text evidence="2">The sequence shown here is derived from an EMBL/GenBank/DDBJ whole genome shotgun (WGS) entry which is preliminary data.</text>
</comment>
<reference evidence="2 3" key="1">
    <citation type="journal article" date="2012" name="Genome Biol.">
        <title>Genome and low-iron response of an oceanic diatom adapted to chronic iron limitation.</title>
        <authorList>
            <person name="Lommer M."/>
            <person name="Specht M."/>
            <person name="Roy A.S."/>
            <person name="Kraemer L."/>
            <person name="Andreson R."/>
            <person name="Gutowska M.A."/>
            <person name="Wolf J."/>
            <person name="Bergner S.V."/>
            <person name="Schilhabel M.B."/>
            <person name="Klostermeier U.C."/>
            <person name="Beiko R.G."/>
            <person name="Rosenstiel P."/>
            <person name="Hippler M."/>
            <person name="Laroche J."/>
        </authorList>
    </citation>
    <scope>NUCLEOTIDE SEQUENCE [LARGE SCALE GENOMIC DNA]</scope>
    <source>
        <strain evidence="2 3">CCMP1005</strain>
    </source>
</reference>
<dbReference type="AlphaFoldDB" id="K0R319"/>
<feature type="non-terminal residue" evidence="2">
    <location>
        <position position="378"/>
    </location>
</feature>
<protein>
    <submittedName>
        <fullName evidence="2">Uncharacterized protein</fullName>
    </submittedName>
</protein>
<organism evidence="2 3">
    <name type="scientific">Thalassiosira oceanica</name>
    <name type="common">Marine diatom</name>
    <dbReference type="NCBI Taxonomy" id="159749"/>
    <lineage>
        <taxon>Eukaryota</taxon>
        <taxon>Sar</taxon>
        <taxon>Stramenopiles</taxon>
        <taxon>Ochrophyta</taxon>
        <taxon>Bacillariophyta</taxon>
        <taxon>Coscinodiscophyceae</taxon>
        <taxon>Thalassiosirophycidae</taxon>
        <taxon>Thalassiosirales</taxon>
        <taxon>Thalassiosiraceae</taxon>
        <taxon>Thalassiosira</taxon>
    </lineage>
</organism>
<dbReference type="OrthoDB" id="56417at2759"/>
<keyword evidence="3" id="KW-1185">Reference proteome</keyword>
<accession>K0R319</accession>
<keyword evidence="1" id="KW-0732">Signal</keyword>
<evidence type="ECO:0000313" key="2">
    <source>
        <dbReference type="EMBL" id="EJK45699.1"/>
    </source>
</evidence>
<name>K0R319_THAOC</name>
<gene>
    <name evidence="2" type="ORF">THAOC_35674</name>
</gene>
<evidence type="ECO:0000256" key="1">
    <source>
        <dbReference type="SAM" id="SignalP"/>
    </source>
</evidence>
<evidence type="ECO:0000313" key="3">
    <source>
        <dbReference type="Proteomes" id="UP000266841"/>
    </source>
</evidence>